<dbReference type="InterPro" id="IPR021027">
    <property type="entry name" value="Transposase_put_HTH"/>
</dbReference>
<dbReference type="KEGG" id="afl:Aflv_2777"/>
<dbReference type="NCBIfam" id="NF040570">
    <property type="entry name" value="guided_TnpB"/>
    <property type="match status" value="1"/>
</dbReference>
<comment type="similarity">
    <text evidence="1">In the C-terminal section; belongs to the transposase 35 family.</text>
</comment>
<organism evidence="10 11">
    <name type="scientific">Anoxybacillus flavithermus (strain DSM 21510 / WK1)</name>
    <dbReference type="NCBI Taxonomy" id="491915"/>
    <lineage>
        <taxon>Bacteria</taxon>
        <taxon>Bacillati</taxon>
        <taxon>Bacillota</taxon>
        <taxon>Bacilli</taxon>
        <taxon>Bacillales</taxon>
        <taxon>Anoxybacillaceae</taxon>
        <taxon>Anoxybacillus</taxon>
    </lineage>
</organism>
<dbReference type="EMBL" id="CP000922">
    <property type="protein sequence ID" value="ACJ35130.1"/>
    <property type="molecule type" value="Genomic_DNA"/>
</dbReference>
<gene>
    <name evidence="10" type="ordered locus">Aflv_2777</name>
</gene>
<dbReference type="STRING" id="491915.Aflv_2777"/>
<feature type="domain" description="Probable transposase IS891/IS1136/IS1341" evidence="7">
    <location>
        <begin position="197"/>
        <end position="317"/>
    </location>
</feature>
<evidence type="ECO:0000313" key="11">
    <source>
        <dbReference type="Proteomes" id="UP000000742"/>
    </source>
</evidence>
<evidence type="ECO:0000256" key="3">
    <source>
        <dbReference type="ARBA" id="ARBA00022723"/>
    </source>
</evidence>
<evidence type="ECO:0000256" key="1">
    <source>
        <dbReference type="ARBA" id="ARBA00008761"/>
    </source>
</evidence>
<proteinExistence type="inferred from homology"/>
<name>B7GMM8_ANOFW</name>
<sequence length="401" mass="47477">MKKVKRGWEKMIRTYKVMLLPNNKQKTKLFQCAGVARWAYNFALAQQQENDKQGGQFLSDGELRKRLTQLKQTKEYSWLNNYSNNITKQAMKDACQAYKNFFEGRAKFPKFKTKKRTRPSFYQDTAKIKVTDTHVKLEKLTPSKKKNRQKFNWIRLAERGRIPHGAHIKYVNPRIVFDGLHWFLTVGVEEAEVKHGTYNEGIGIDLGVKSFATVSNGMTFPNIHHMPQVKKLEKQMKRMQRKISRKYEMNKIQTERGEYRYRKTENIKKLEFLVLKKRRRLKNTQLNYTRHITTTLVKTKPTYVVMEDLNTSGMLKNRKLSKAIQQQTFHEFKRQMMYKCAWHGIELIVADRFYSSSKMCSCCGHVKEKLSLFERTYRCEACGLEMDRDLNASINLKNYAK</sequence>
<dbReference type="InterPro" id="IPR010095">
    <property type="entry name" value="Cas12f1-like_TNB"/>
</dbReference>
<evidence type="ECO:0000259" key="9">
    <source>
        <dbReference type="Pfam" id="PF12323"/>
    </source>
</evidence>
<evidence type="ECO:0000256" key="2">
    <source>
        <dbReference type="ARBA" id="ARBA00022578"/>
    </source>
</evidence>
<keyword evidence="3" id="KW-0479">Metal-binding</keyword>
<dbReference type="Pfam" id="PF01385">
    <property type="entry name" value="OrfB_IS605"/>
    <property type="match status" value="1"/>
</dbReference>
<protein>
    <submittedName>
        <fullName evidence="10">Transposase</fullName>
    </submittedName>
</protein>
<evidence type="ECO:0000256" key="4">
    <source>
        <dbReference type="ARBA" id="ARBA00022833"/>
    </source>
</evidence>
<feature type="domain" description="Cas12f1-like TNB" evidence="8">
    <location>
        <begin position="329"/>
        <end position="396"/>
    </location>
</feature>
<dbReference type="AlphaFoldDB" id="B7GMM8"/>
<keyword evidence="6" id="KW-0233">DNA recombination</keyword>
<dbReference type="Pfam" id="PF12323">
    <property type="entry name" value="HTH_OrfB_IS605"/>
    <property type="match status" value="1"/>
</dbReference>
<dbReference type="eggNOG" id="COG0675">
    <property type="taxonomic scope" value="Bacteria"/>
</dbReference>
<dbReference type="HOGENOM" id="CLU_032903_0_2_9"/>
<keyword evidence="4" id="KW-0862">Zinc</keyword>
<dbReference type="NCBIfam" id="TIGR01766">
    <property type="entry name" value="IS200/IS605 family accessory protein TnpB-like domain"/>
    <property type="match status" value="1"/>
</dbReference>
<dbReference type="GO" id="GO:0003677">
    <property type="term" value="F:DNA binding"/>
    <property type="evidence" value="ECO:0007669"/>
    <property type="project" value="UniProtKB-KW"/>
</dbReference>
<feature type="domain" description="Transposase putative helix-turn-helix" evidence="9">
    <location>
        <begin position="11"/>
        <end position="55"/>
    </location>
</feature>
<evidence type="ECO:0000313" key="10">
    <source>
        <dbReference type="EMBL" id="ACJ35130.1"/>
    </source>
</evidence>
<dbReference type="GO" id="GO:0006310">
    <property type="term" value="P:DNA recombination"/>
    <property type="evidence" value="ECO:0007669"/>
    <property type="project" value="UniProtKB-KW"/>
</dbReference>
<accession>B7GMM8</accession>
<evidence type="ECO:0000256" key="6">
    <source>
        <dbReference type="ARBA" id="ARBA00023172"/>
    </source>
</evidence>
<dbReference type="Pfam" id="PF07282">
    <property type="entry name" value="Cas12f1-like_TNB"/>
    <property type="match status" value="1"/>
</dbReference>
<evidence type="ECO:0000259" key="7">
    <source>
        <dbReference type="Pfam" id="PF01385"/>
    </source>
</evidence>
<keyword evidence="5" id="KW-0238">DNA-binding</keyword>
<evidence type="ECO:0000259" key="8">
    <source>
        <dbReference type="Pfam" id="PF07282"/>
    </source>
</evidence>
<dbReference type="Proteomes" id="UP000000742">
    <property type="component" value="Chromosome"/>
</dbReference>
<dbReference type="GO" id="GO:0032196">
    <property type="term" value="P:transposition"/>
    <property type="evidence" value="ECO:0007669"/>
    <property type="project" value="UniProtKB-KW"/>
</dbReference>
<dbReference type="InterPro" id="IPR001959">
    <property type="entry name" value="Transposase"/>
</dbReference>
<evidence type="ECO:0000256" key="5">
    <source>
        <dbReference type="ARBA" id="ARBA00023125"/>
    </source>
</evidence>
<dbReference type="GO" id="GO:0046872">
    <property type="term" value="F:metal ion binding"/>
    <property type="evidence" value="ECO:0007669"/>
    <property type="project" value="UniProtKB-KW"/>
</dbReference>
<keyword evidence="2" id="KW-0815">Transposition</keyword>
<reference evidence="10 11" key="1">
    <citation type="journal article" date="2008" name="Genome Biol.">
        <title>Encapsulated in silica: genome, proteome and physiology of the thermophilic bacterium Anoxybacillus flavithermus WK1.</title>
        <authorList>
            <person name="Saw J.H."/>
            <person name="Mountain B.W."/>
            <person name="Feng L."/>
            <person name="Omelchenko M.V."/>
            <person name="Hou S."/>
            <person name="Saito J.A."/>
            <person name="Stott M.B."/>
            <person name="Li D."/>
            <person name="Zhao G."/>
            <person name="Wu J."/>
            <person name="Galperin M.Y."/>
            <person name="Koonin E.V."/>
            <person name="Makarova K.S."/>
            <person name="Wolf Y.I."/>
            <person name="Rigden D.J."/>
            <person name="Dunfield P.F."/>
            <person name="Wang L."/>
            <person name="Alam M."/>
        </authorList>
    </citation>
    <scope>NUCLEOTIDE SEQUENCE [LARGE SCALE GENOMIC DNA]</scope>
    <source>
        <strain evidence="11">DSM 21510 / WK1</strain>
    </source>
</reference>